<dbReference type="FunFam" id="3.55.40.20:FF:000004">
    <property type="entry name" value="Superoxide dismutase [Fe]"/>
    <property type="match status" value="1"/>
</dbReference>
<evidence type="ECO:0000259" key="5">
    <source>
        <dbReference type="Pfam" id="PF02777"/>
    </source>
</evidence>
<dbReference type="GO" id="GO:0004784">
    <property type="term" value="F:superoxide dismutase activity"/>
    <property type="evidence" value="ECO:0007669"/>
    <property type="project" value="UniProtKB-EC"/>
</dbReference>
<dbReference type="EMBL" id="GDHC01012380">
    <property type="protein sequence ID" value="JAQ06249.1"/>
    <property type="molecule type" value="Transcribed_RNA"/>
</dbReference>
<dbReference type="InterPro" id="IPR019833">
    <property type="entry name" value="Mn/Fe_SOD_BS"/>
</dbReference>
<dbReference type="PROSITE" id="PS00088">
    <property type="entry name" value="SOD_MN"/>
    <property type="match status" value="1"/>
</dbReference>
<evidence type="ECO:0000256" key="4">
    <source>
        <dbReference type="ARBA" id="ARBA00023002"/>
    </source>
</evidence>
<comment type="similarity">
    <text evidence="1">Belongs to the iron/manganese superoxide dismutase family.</text>
</comment>
<dbReference type="InterPro" id="IPR036314">
    <property type="entry name" value="SOD_C_sf"/>
</dbReference>
<feature type="domain" description="Manganese/iron superoxide dismutase C-terminal" evidence="5">
    <location>
        <begin position="10"/>
        <end position="113"/>
    </location>
</feature>
<dbReference type="GO" id="GO:0046872">
    <property type="term" value="F:metal ion binding"/>
    <property type="evidence" value="ECO:0007669"/>
    <property type="project" value="UniProtKB-KW"/>
</dbReference>
<reference evidence="6" key="1">
    <citation type="journal article" date="2014" name="PLoS ONE">
        <title>Transcriptome-Based Identification of ABC Transporters in the Western Tarnished Plant Bug Lygus hesperus.</title>
        <authorList>
            <person name="Hull J.J."/>
            <person name="Chaney K."/>
            <person name="Geib S.M."/>
            <person name="Fabrick J.A."/>
            <person name="Brent C.S."/>
            <person name="Walsh D."/>
            <person name="Lavine L.C."/>
        </authorList>
    </citation>
    <scope>NUCLEOTIDE SEQUENCE</scope>
</reference>
<organism evidence="6">
    <name type="scientific">Lygus hesperus</name>
    <name type="common">Western plant bug</name>
    <dbReference type="NCBI Taxonomy" id="30085"/>
    <lineage>
        <taxon>Eukaryota</taxon>
        <taxon>Metazoa</taxon>
        <taxon>Ecdysozoa</taxon>
        <taxon>Arthropoda</taxon>
        <taxon>Hexapoda</taxon>
        <taxon>Insecta</taxon>
        <taxon>Pterygota</taxon>
        <taxon>Neoptera</taxon>
        <taxon>Paraneoptera</taxon>
        <taxon>Hemiptera</taxon>
        <taxon>Heteroptera</taxon>
        <taxon>Panheteroptera</taxon>
        <taxon>Cimicomorpha</taxon>
        <taxon>Miridae</taxon>
        <taxon>Mirini</taxon>
        <taxon>Lygus</taxon>
    </lineage>
</organism>
<dbReference type="PRINTS" id="PR01703">
    <property type="entry name" value="MNSODISMTASE"/>
</dbReference>
<evidence type="ECO:0000313" key="6">
    <source>
        <dbReference type="EMBL" id="JAG14104.1"/>
    </source>
</evidence>
<evidence type="ECO:0000256" key="1">
    <source>
        <dbReference type="ARBA" id="ARBA00008714"/>
    </source>
</evidence>
<keyword evidence="4" id="KW-0560">Oxidoreductase</keyword>
<gene>
    <name evidence="6" type="primary">sodB_3</name>
    <name evidence="7" type="synonym">sodB_4</name>
    <name evidence="6" type="ORF">CM83_2059</name>
    <name evidence="7" type="ORF">g.1941</name>
</gene>
<dbReference type="InterPro" id="IPR001189">
    <property type="entry name" value="Mn/Fe_SOD"/>
</dbReference>
<accession>A0A0A9X2D4</accession>
<dbReference type="AlphaFoldDB" id="A0A0A9X2D4"/>
<dbReference type="PANTHER" id="PTHR42769">
    <property type="entry name" value="SUPEROXIDE DISMUTASE"/>
    <property type="match status" value="1"/>
</dbReference>
<dbReference type="EC" id="1.15.1.1" evidence="2"/>
<evidence type="ECO:0000313" key="7">
    <source>
        <dbReference type="EMBL" id="JAQ06249.1"/>
    </source>
</evidence>
<dbReference type="PANTHER" id="PTHR42769:SF3">
    <property type="entry name" value="SUPEROXIDE DISMUTASE [FE] 2, CHLOROPLASTIC"/>
    <property type="match status" value="1"/>
</dbReference>
<evidence type="ECO:0000256" key="2">
    <source>
        <dbReference type="ARBA" id="ARBA00012682"/>
    </source>
</evidence>
<dbReference type="InterPro" id="IPR019832">
    <property type="entry name" value="Mn/Fe_SOD_C"/>
</dbReference>
<reference evidence="7" key="3">
    <citation type="journal article" date="2016" name="Gigascience">
        <title>De novo construction of an expanded transcriptome assembly for the western tarnished plant bug, Lygus hesperus.</title>
        <authorList>
            <person name="Tassone E.E."/>
            <person name="Geib S.M."/>
            <person name="Hall B."/>
            <person name="Fabrick J.A."/>
            <person name="Brent C.S."/>
            <person name="Hull J.J."/>
        </authorList>
    </citation>
    <scope>NUCLEOTIDE SEQUENCE</scope>
</reference>
<keyword evidence="3" id="KW-0479">Metal-binding</keyword>
<sequence length="122" mass="13940">MCANGGGEPPKGTIAEAIEKDFGSYKNFCQQFHQTAATHFGSGWAWLTLDPSTHKLQVMGTHDADTPIAHGQVPLVTLDVWEHAYYLDYQNRRIDFIDAFLNQLLNWKFVEENYNNYMKIGK</sequence>
<dbReference type="EMBL" id="GBHO01029500">
    <property type="protein sequence ID" value="JAG14104.1"/>
    <property type="molecule type" value="Transcribed_RNA"/>
</dbReference>
<evidence type="ECO:0000256" key="3">
    <source>
        <dbReference type="ARBA" id="ARBA00022723"/>
    </source>
</evidence>
<proteinExistence type="inferred from homology"/>
<reference evidence="6" key="2">
    <citation type="submission" date="2014-07" db="EMBL/GenBank/DDBJ databases">
        <authorList>
            <person name="Hull J."/>
        </authorList>
    </citation>
    <scope>NUCLEOTIDE SEQUENCE</scope>
</reference>
<dbReference type="SUPFAM" id="SSF54719">
    <property type="entry name" value="Fe,Mn superoxide dismutase (SOD), C-terminal domain"/>
    <property type="match status" value="1"/>
</dbReference>
<dbReference type="Pfam" id="PF02777">
    <property type="entry name" value="Sod_Fe_C"/>
    <property type="match status" value="1"/>
</dbReference>
<protein>
    <recommendedName>
        <fullName evidence="2">superoxide dismutase</fullName>
        <ecNumber evidence="2">1.15.1.1</ecNumber>
    </recommendedName>
</protein>
<name>A0A0A9X2D4_LYGHE</name>
<dbReference type="Gene3D" id="3.55.40.20">
    <property type="entry name" value="Iron/manganese superoxide dismutase, C-terminal domain"/>
    <property type="match status" value="1"/>
</dbReference>